<dbReference type="PANTHER" id="PTHR34280:SF2">
    <property type="entry name" value="OS01G0920100 PROTEIN"/>
    <property type="match status" value="1"/>
</dbReference>
<reference evidence="2" key="2">
    <citation type="submission" date="2023-04" db="EMBL/GenBank/DDBJ databases">
        <authorList>
            <person name="Bruccoleri R.E."/>
            <person name="Oakeley E.J."/>
            <person name="Faust A.-M."/>
            <person name="Dessus-Babus S."/>
            <person name="Altorfer M."/>
            <person name="Burckhardt D."/>
            <person name="Oertli M."/>
            <person name="Naumann U."/>
            <person name="Petersen F."/>
            <person name="Wong J."/>
        </authorList>
    </citation>
    <scope>NUCLEOTIDE SEQUENCE</scope>
    <source>
        <strain evidence="2">GSM-AAB239-AS_SAM_17_03QT</strain>
        <tissue evidence="2">Leaf</tissue>
    </source>
</reference>
<dbReference type="InterPro" id="IPR038947">
    <property type="entry name" value="At3g27210-like"/>
</dbReference>
<dbReference type="Proteomes" id="UP001140949">
    <property type="component" value="Unassembled WGS sequence"/>
</dbReference>
<feature type="compositionally biased region" description="Polar residues" evidence="1">
    <location>
        <begin position="48"/>
        <end position="77"/>
    </location>
</feature>
<reference evidence="2" key="1">
    <citation type="journal article" date="2023" name="GigaByte">
        <title>Genome assembly of the bearded iris, Iris pallida Lam.</title>
        <authorList>
            <person name="Bruccoleri R.E."/>
            <person name="Oakeley E.J."/>
            <person name="Faust A.M.E."/>
            <person name="Altorfer M."/>
            <person name="Dessus-Babus S."/>
            <person name="Burckhardt D."/>
            <person name="Oertli M."/>
            <person name="Naumann U."/>
            <person name="Petersen F."/>
            <person name="Wong J."/>
        </authorList>
    </citation>
    <scope>NUCLEOTIDE SEQUENCE</scope>
    <source>
        <strain evidence="2">GSM-AAB239-AS_SAM_17_03QT</strain>
    </source>
</reference>
<comment type="caution">
    <text evidence="2">The sequence shown here is derived from an EMBL/GenBank/DDBJ whole genome shotgun (WGS) entry which is preliminary data.</text>
</comment>
<evidence type="ECO:0000313" key="3">
    <source>
        <dbReference type="Proteomes" id="UP001140949"/>
    </source>
</evidence>
<dbReference type="PANTHER" id="PTHR34280">
    <property type="entry name" value="OS01G0920100 PROTEIN"/>
    <property type="match status" value="1"/>
</dbReference>
<dbReference type="EMBL" id="JANAVB010020400">
    <property type="protein sequence ID" value="KAJ6827148.1"/>
    <property type="molecule type" value="Genomic_DNA"/>
</dbReference>
<proteinExistence type="predicted"/>
<name>A0AAX6GFT2_IRIPA</name>
<evidence type="ECO:0000313" key="2">
    <source>
        <dbReference type="EMBL" id="KAJ6827148.1"/>
    </source>
</evidence>
<sequence>MVANGLSLETSDLGSKREMFFDSRMWLDSECEDDFFSVNGDFIPIRESTPNNQRSSLKTPSSKCFSAFTGNSSSEPSPTGRKKLADLFQEASQPEYLSIEKVEANKKNSKLSQ</sequence>
<accession>A0AAX6GFT2</accession>
<keyword evidence="3" id="KW-1185">Reference proteome</keyword>
<evidence type="ECO:0000256" key="1">
    <source>
        <dbReference type="SAM" id="MobiDB-lite"/>
    </source>
</evidence>
<feature type="region of interest" description="Disordered" evidence="1">
    <location>
        <begin position="47"/>
        <end position="81"/>
    </location>
</feature>
<gene>
    <name evidence="2" type="ORF">M6B38_367875</name>
</gene>
<organism evidence="2 3">
    <name type="scientific">Iris pallida</name>
    <name type="common">Sweet iris</name>
    <dbReference type="NCBI Taxonomy" id="29817"/>
    <lineage>
        <taxon>Eukaryota</taxon>
        <taxon>Viridiplantae</taxon>
        <taxon>Streptophyta</taxon>
        <taxon>Embryophyta</taxon>
        <taxon>Tracheophyta</taxon>
        <taxon>Spermatophyta</taxon>
        <taxon>Magnoliopsida</taxon>
        <taxon>Liliopsida</taxon>
        <taxon>Asparagales</taxon>
        <taxon>Iridaceae</taxon>
        <taxon>Iridoideae</taxon>
        <taxon>Irideae</taxon>
        <taxon>Iris</taxon>
    </lineage>
</organism>
<protein>
    <submittedName>
        <fullName evidence="2">Uncharacterized protein</fullName>
    </submittedName>
</protein>
<dbReference type="AlphaFoldDB" id="A0AAX6GFT2"/>